<dbReference type="GO" id="GO:0006508">
    <property type="term" value="P:proteolysis"/>
    <property type="evidence" value="ECO:0007669"/>
    <property type="project" value="UniProtKB-KW"/>
</dbReference>
<evidence type="ECO:0000256" key="3">
    <source>
        <dbReference type="ARBA" id="ARBA00022801"/>
    </source>
</evidence>
<dbReference type="Pfam" id="PF08014">
    <property type="entry name" value="MATCAP"/>
    <property type="match status" value="1"/>
</dbReference>
<evidence type="ECO:0000313" key="6">
    <source>
        <dbReference type="Proteomes" id="UP000177528"/>
    </source>
</evidence>
<evidence type="ECO:0000256" key="4">
    <source>
        <dbReference type="ARBA" id="ARBA00023049"/>
    </source>
</evidence>
<dbReference type="EMBL" id="MHHR01000002">
    <property type="protein sequence ID" value="OGY35251.1"/>
    <property type="molecule type" value="Genomic_DNA"/>
</dbReference>
<dbReference type="SMART" id="SM01154">
    <property type="entry name" value="DUF1704"/>
    <property type="match status" value="1"/>
</dbReference>
<evidence type="ECO:0008006" key="7">
    <source>
        <dbReference type="Google" id="ProtNLM"/>
    </source>
</evidence>
<protein>
    <recommendedName>
        <fullName evidence="7">DUF1704 domain-containing protein</fullName>
    </recommendedName>
</protein>
<dbReference type="AlphaFoldDB" id="A0A1G1X647"/>
<reference evidence="5 6" key="1">
    <citation type="journal article" date="2016" name="Nat. Commun.">
        <title>Thousands of microbial genomes shed light on interconnected biogeochemical processes in an aquifer system.</title>
        <authorList>
            <person name="Anantharaman K."/>
            <person name="Brown C.T."/>
            <person name="Hug L.A."/>
            <person name="Sharon I."/>
            <person name="Castelle C.J."/>
            <person name="Probst A.J."/>
            <person name="Thomas B.C."/>
            <person name="Singh A."/>
            <person name="Wilkins M.J."/>
            <person name="Karaoz U."/>
            <person name="Brodie E.L."/>
            <person name="Williams K.H."/>
            <person name="Hubbard S.S."/>
            <person name="Banfield J.F."/>
        </authorList>
    </citation>
    <scope>NUCLEOTIDE SEQUENCE [LARGE SCALE GENOMIC DNA]</scope>
</reference>
<keyword evidence="4" id="KW-0482">Metalloprotease</keyword>
<sequence length="464" mass="53283">MNESAPKEREVNATPEPFDREWYQELKGISGESDMYSLLDPIDKGEYRKQERKRFESNEIENPVLDYPKLKQEELQERDDKLAALKENIVGKDFSGDERMEIVQQVWRWKINEKLAGVRMLKAAEAGDMHRFQRYSEFIYGAPSMDIFLYSINVLREKIEQYKTSENLALQKAAQNLDSILPSGLPVPGVRQLPDENTFQFAKEYTMNELGGLIDLPQGQDEFTTQEIQTAFEAAITRAHLDGWKTVIDPNRPDMMVSGSKKIVSIPDGRTSTRKRLEELILHEIGTHAVRRKNGEQSKLLLLGDGLDRYMDDEGVTGLREQIIGDQIEDFTHLDRHLAISLAKGLDGEKRDFRGVYEIMKRYYVVEELSRGSSQGVAEQHAKDRAWARAVRTFRGTDCKTKGACFTKDIVYREGNADIWEVVRDNPQEMMRFNVGKYDPANPRHIMILDQLGITDADLAALER</sequence>
<keyword evidence="2" id="KW-0645">Protease</keyword>
<evidence type="ECO:0000256" key="1">
    <source>
        <dbReference type="ARBA" id="ARBA00001947"/>
    </source>
</evidence>
<accession>A0A1G1X647</accession>
<name>A0A1G1X647_9BACT</name>
<dbReference type="InterPro" id="IPR012548">
    <property type="entry name" value="MATCAP"/>
</dbReference>
<evidence type="ECO:0000313" key="5">
    <source>
        <dbReference type="EMBL" id="OGY35251.1"/>
    </source>
</evidence>
<comment type="caution">
    <text evidence="5">The sequence shown here is derived from an EMBL/GenBank/DDBJ whole genome shotgun (WGS) entry which is preliminary data.</text>
</comment>
<proteinExistence type="predicted"/>
<keyword evidence="3" id="KW-0378">Hydrolase</keyword>
<comment type="cofactor">
    <cofactor evidence="1">
        <name>Zn(2+)</name>
        <dbReference type="ChEBI" id="CHEBI:29105"/>
    </cofactor>
</comment>
<dbReference type="Proteomes" id="UP000177528">
    <property type="component" value="Unassembled WGS sequence"/>
</dbReference>
<dbReference type="GO" id="GO:0008237">
    <property type="term" value="F:metallopeptidase activity"/>
    <property type="evidence" value="ECO:0007669"/>
    <property type="project" value="UniProtKB-KW"/>
</dbReference>
<organism evidence="5 6">
    <name type="scientific">Candidatus Andersenbacteria bacterium RIFCSPHIGHO2_12_FULL_45_11</name>
    <dbReference type="NCBI Taxonomy" id="1797281"/>
    <lineage>
        <taxon>Bacteria</taxon>
        <taxon>Candidatus Anderseniibacteriota</taxon>
    </lineage>
</organism>
<gene>
    <name evidence="5" type="ORF">A3D99_01105</name>
</gene>
<evidence type="ECO:0000256" key="2">
    <source>
        <dbReference type="ARBA" id="ARBA00022670"/>
    </source>
</evidence>